<evidence type="ECO:0000256" key="1">
    <source>
        <dbReference type="ARBA" id="ARBA00004496"/>
    </source>
</evidence>
<comment type="subcellular location">
    <subcellularLocation>
        <location evidence="1">Cytoplasm</location>
    </subcellularLocation>
</comment>
<dbReference type="InterPro" id="IPR052196">
    <property type="entry name" value="Bact_Kbp"/>
</dbReference>
<protein>
    <recommendedName>
        <fullName evidence="3">Potassium binding protein Kbp</fullName>
    </recommendedName>
</protein>
<dbReference type="PANTHER" id="PTHR34700">
    <property type="entry name" value="POTASSIUM BINDING PROTEIN KBP"/>
    <property type="match status" value="1"/>
</dbReference>
<dbReference type="OrthoDB" id="370541at2"/>
<name>A0A198X049_MORCA</name>
<dbReference type="Gene3D" id="3.30.1340.30">
    <property type="match status" value="1"/>
</dbReference>
<dbReference type="InterPro" id="IPR007055">
    <property type="entry name" value="BON_dom"/>
</dbReference>
<dbReference type="GO" id="GO:0005737">
    <property type="term" value="C:cytoplasm"/>
    <property type="evidence" value="ECO:0007669"/>
    <property type="project" value="UniProtKB-SubCell"/>
</dbReference>
<feature type="domain" description="BON" evidence="4">
    <location>
        <begin position="36"/>
        <end position="109"/>
    </location>
</feature>
<dbReference type="Gene3D" id="3.10.350.10">
    <property type="entry name" value="LysM domain"/>
    <property type="match status" value="1"/>
</dbReference>
<dbReference type="InterPro" id="IPR018392">
    <property type="entry name" value="LysM"/>
</dbReference>
<dbReference type="Proteomes" id="UP000078295">
    <property type="component" value="Unassembled WGS sequence"/>
</dbReference>
<dbReference type="SUPFAM" id="SSF54106">
    <property type="entry name" value="LysM domain"/>
    <property type="match status" value="1"/>
</dbReference>
<dbReference type="AlphaFoldDB" id="A0A198X049"/>
<evidence type="ECO:0000313" key="6">
    <source>
        <dbReference type="EMBL" id="OAV25508.1"/>
    </source>
</evidence>
<accession>A0A198X049</accession>
<dbReference type="CDD" id="cd00118">
    <property type="entry name" value="LysM"/>
    <property type="match status" value="1"/>
</dbReference>
<dbReference type="FunFam" id="3.10.350.10:FF:000001">
    <property type="entry name" value="Peptidoglycan-binding protein LysM"/>
    <property type="match status" value="1"/>
</dbReference>
<evidence type="ECO:0000313" key="7">
    <source>
        <dbReference type="Proteomes" id="UP000078295"/>
    </source>
</evidence>
<comment type="caution">
    <text evidence="6">The sequence shown here is derived from an EMBL/GenBank/DDBJ whole genome shotgun (WGS) entry which is preliminary data.</text>
</comment>
<evidence type="ECO:0000256" key="3">
    <source>
        <dbReference type="ARBA" id="ARBA00072219"/>
    </source>
</evidence>
<dbReference type="EMBL" id="LXHQ01000029">
    <property type="protein sequence ID" value="OAV25508.1"/>
    <property type="molecule type" value="Genomic_DNA"/>
</dbReference>
<evidence type="ECO:0000259" key="4">
    <source>
        <dbReference type="PROSITE" id="PS50914"/>
    </source>
</evidence>
<dbReference type="NCBIfam" id="NF008399">
    <property type="entry name" value="PRK11198.1"/>
    <property type="match status" value="1"/>
</dbReference>
<dbReference type="InterPro" id="IPR036779">
    <property type="entry name" value="LysM_dom_sf"/>
</dbReference>
<gene>
    <name evidence="6" type="ORF">AO370_0978</name>
</gene>
<evidence type="ECO:0000259" key="5">
    <source>
        <dbReference type="PROSITE" id="PS51782"/>
    </source>
</evidence>
<dbReference type="SMART" id="SM00257">
    <property type="entry name" value="LysM"/>
    <property type="match status" value="1"/>
</dbReference>
<dbReference type="Pfam" id="PF01476">
    <property type="entry name" value="LysM"/>
    <property type="match status" value="1"/>
</dbReference>
<dbReference type="PROSITE" id="PS50914">
    <property type="entry name" value="BON"/>
    <property type="match status" value="1"/>
</dbReference>
<dbReference type="PROSITE" id="PS51782">
    <property type="entry name" value="LYSM"/>
    <property type="match status" value="1"/>
</dbReference>
<reference evidence="6 7" key="1">
    <citation type="journal article" date="2016" name="Genome Biol. Evol.">
        <title>Comparative Genomic Analyses of the Moraxella catarrhalis Serosensitive and Seroresistant Lineages Demonstrate Their Independent Evolution.</title>
        <authorList>
            <person name="Earl J.P."/>
            <person name="de Vries S.P."/>
            <person name="Ahmed A."/>
            <person name="Powell E."/>
            <person name="Schultz M.P."/>
            <person name="Hermans P.W."/>
            <person name="Hill D.J."/>
            <person name="Zhou Z."/>
            <person name="Constantinidou C.I."/>
            <person name="Hu F.Z."/>
            <person name="Bootsma H.J."/>
            <person name="Ehrlich G.D."/>
        </authorList>
    </citation>
    <scope>NUCLEOTIDE SEQUENCE [LARGE SCALE GENOMIC DNA]</scope>
    <source>
        <strain evidence="6 7">F23</strain>
    </source>
</reference>
<evidence type="ECO:0000256" key="2">
    <source>
        <dbReference type="ARBA" id="ARBA00022490"/>
    </source>
</evidence>
<dbReference type="Pfam" id="PF04972">
    <property type="entry name" value="BON"/>
    <property type="match status" value="1"/>
</dbReference>
<sequence>MGVFSFAKDIGDKLFHRNKKQDAAQPNNAAPTATPAEEPTAQEIANLLLARIQAQNVNISGLKVNYNGDTDTVTLSGVAKTQADRERARLAVGNVQYVETVVDDIEVESAEPESQFYTVKSGDSLSKIAKEMYGNANDYMKIFDANKPMLSDPNKIYPGQVLRIPQ</sequence>
<dbReference type="PANTHER" id="PTHR34700:SF8">
    <property type="entry name" value="POTASSIUM BINDING PROTEIN KBP"/>
    <property type="match status" value="1"/>
</dbReference>
<proteinExistence type="predicted"/>
<keyword evidence="2" id="KW-0963">Cytoplasm</keyword>
<feature type="domain" description="LysM" evidence="5">
    <location>
        <begin position="115"/>
        <end position="164"/>
    </location>
</feature>
<dbReference type="RefSeq" id="WP_064603290.1">
    <property type="nucleotide sequence ID" value="NZ_JAABLA010000003.1"/>
</dbReference>
<organism evidence="6 7">
    <name type="scientific">Moraxella catarrhalis</name>
    <name type="common">Branhamella catarrhalis</name>
    <dbReference type="NCBI Taxonomy" id="480"/>
    <lineage>
        <taxon>Bacteria</taxon>
        <taxon>Pseudomonadati</taxon>
        <taxon>Pseudomonadota</taxon>
        <taxon>Gammaproteobacteria</taxon>
        <taxon>Moraxellales</taxon>
        <taxon>Moraxellaceae</taxon>
        <taxon>Moraxella</taxon>
    </lineage>
</organism>